<dbReference type="GO" id="GO:0005524">
    <property type="term" value="F:ATP binding"/>
    <property type="evidence" value="ECO:0007669"/>
    <property type="project" value="UniProtKB-UniRule"/>
</dbReference>
<dbReference type="InterPro" id="IPR008271">
    <property type="entry name" value="Ser/Thr_kinase_AS"/>
</dbReference>
<feature type="domain" description="Protein kinase" evidence="7">
    <location>
        <begin position="195"/>
        <end position="517"/>
    </location>
</feature>
<dbReference type="Gene3D" id="3.30.200.20">
    <property type="entry name" value="Phosphorylase Kinase, domain 1"/>
    <property type="match status" value="1"/>
</dbReference>
<evidence type="ECO:0000313" key="9">
    <source>
        <dbReference type="Proteomes" id="UP001208570"/>
    </source>
</evidence>
<protein>
    <recommendedName>
        <fullName evidence="7">Protein kinase domain-containing protein</fullName>
    </recommendedName>
</protein>
<dbReference type="InterPro" id="IPR000719">
    <property type="entry name" value="Prot_kinase_dom"/>
</dbReference>
<evidence type="ECO:0000256" key="2">
    <source>
        <dbReference type="ARBA" id="ARBA00022741"/>
    </source>
</evidence>
<dbReference type="PANTHER" id="PTHR11042">
    <property type="entry name" value="EUKARYOTIC TRANSLATION INITIATION FACTOR 2-ALPHA KINASE EIF2-ALPHA KINASE -RELATED"/>
    <property type="match status" value="1"/>
</dbReference>
<sequence length="517" mass="59095">MDTDNAAQGKHQPDVPPFHVIDVLKKLEVCDLNCLDKTQCNHLHICPQYFYSSSCKYYSESEGNRCRFGHDLDTKHNQSILRGFGLDELNINDLSWRLKLLNKHFETIRVCEQYLKRNESHQADGCLALHICHQYLFGSCDGSCYLSHDLCATNCPDVLQCYGIALTKENATCIHKEFQKLHSDQSFLSRFVMDYRHIRVIGSGTFGCVYEAEHIIDKQKYAVKCVAFSKNDIERVRREVEIIAALLHDNIVRYHTCWIEVEPPSCQVSDSSEETSDLFKMLGIKRLSHTKSIVSSSGDEVVMFESQEDHLSSTSQEDVPMKCLFIQMELCQENNNGLSCIAFHDLIFTPEKFSFPLMNMFFQIIDAVACMHSHGIMHRDLKPQNIFFARDGYTIKVGDFGLAKQVNCSADQLCKHTGPIGTFSFMSPEVVNAEPYDKSTDIYSLGLIALIMFYPLVSIEVLEKAKEEETLPFAEDGEKYKLFSHMLPLIKKMLKHKPKERPTAEEIKDFVDNSSAH</sequence>
<dbReference type="Proteomes" id="UP001208570">
    <property type="component" value="Unassembled WGS sequence"/>
</dbReference>
<dbReference type="GO" id="GO:0005634">
    <property type="term" value="C:nucleus"/>
    <property type="evidence" value="ECO:0007669"/>
    <property type="project" value="TreeGrafter"/>
</dbReference>
<dbReference type="Pfam" id="PF00069">
    <property type="entry name" value="Pkinase"/>
    <property type="match status" value="2"/>
</dbReference>
<keyword evidence="3" id="KW-0418">Kinase</keyword>
<name>A0AAD9N6I1_9ANNE</name>
<evidence type="ECO:0000256" key="1">
    <source>
        <dbReference type="ARBA" id="ARBA00022679"/>
    </source>
</evidence>
<evidence type="ECO:0000256" key="3">
    <source>
        <dbReference type="ARBA" id="ARBA00022777"/>
    </source>
</evidence>
<dbReference type="PROSITE" id="PS00108">
    <property type="entry name" value="PROTEIN_KINASE_ST"/>
    <property type="match status" value="1"/>
</dbReference>
<dbReference type="PROSITE" id="PS00107">
    <property type="entry name" value="PROTEIN_KINASE_ATP"/>
    <property type="match status" value="1"/>
</dbReference>
<comment type="similarity">
    <text evidence="5">Belongs to the protein kinase superfamily. Ser/Thr protein kinase family. GCN2 subfamily.</text>
</comment>
<dbReference type="GO" id="GO:0005737">
    <property type="term" value="C:cytoplasm"/>
    <property type="evidence" value="ECO:0007669"/>
    <property type="project" value="TreeGrafter"/>
</dbReference>
<keyword evidence="2 6" id="KW-0547">Nucleotide-binding</keyword>
<dbReference type="PROSITE" id="PS50011">
    <property type="entry name" value="PROTEIN_KINASE_DOM"/>
    <property type="match status" value="1"/>
</dbReference>
<keyword evidence="9" id="KW-1185">Reference proteome</keyword>
<comment type="caution">
    <text evidence="8">The sequence shown here is derived from an EMBL/GenBank/DDBJ whole genome shotgun (WGS) entry which is preliminary data.</text>
</comment>
<dbReference type="SMART" id="SM00220">
    <property type="entry name" value="S_TKc"/>
    <property type="match status" value="1"/>
</dbReference>
<accession>A0AAD9N6I1</accession>
<evidence type="ECO:0000313" key="8">
    <source>
        <dbReference type="EMBL" id="KAK2155979.1"/>
    </source>
</evidence>
<dbReference type="EMBL" id="JAODUP010000224">
    <property type="protein sequence ID" value="KAK2155979.1"/>
    <property type="molecule type" value="Genomic_DNA"/>
</dbReference>
<evidence type="ECO:0000256" key="6">
    <source>
        <dbReference type="PROSITE-ProRule" id="PRU10141"/>
    </source>
</evidence>
<dbReference type="PANTHER" id="PTHR11042:SF91">
    <property type="entry name" value="EUKARYOTIC TRANSLATION INITIATION FACTOR 2-ALPHA KINASE"/>
    <property type="match status" value="1"/>
</dbReference>
<dbReference type="InterPro" id="IPR017441">
    <property type="entry name" value="Protein_kinase_ATP_BS"/>
</dbReference>
<evidence type="ECO:0000256" key="4">
    <source>
        <dbReference type="ARBA" id="ARBA00022840"/>
    </source>
</evidence>
<organism evidence="8 9">
    <name type="scientific">Paralvinella palmiformis</name>
    <dbReference type="NCBI Taxonomy" id="53620"/>
    <lineage>
        <taxon>Eukaryota</taxon>
        <taxon>Metazoa</taxon>
        <taxon>Spiralia</taxon>
        <taxon>Lophotrochozoa</taxon>
        <taxon>Annelida</taxon>
        <taxon>Polychaeta</taxon>
        <taxon>Sedentaria</taxon>
        <taxon>Canalipalpata</taxon>
        <taxon>Terebellida</taxon>
        <taxon>Terebelliformia</taxon>
        <taxon>Alvinellidae</taxon>
        <taxon>Paralvinella</taxon>
    </lineage>
</organism>
<dbReference type="InterPro" id="IPR011009">
    <property type="entry name" value="Kinase-like_dom_sf"/>
</dbReference>
<dbReference type="SUPFAM" id="SSF56112">
    <property type="entry name" value="Protein kinase-like (PK-like)"/>
    <property type="match status" value="1"/>
</dbReference>
<dbReference type="GO" id="GO:0004694">
    <property type="term" value="F:eukaryotic translation initiation factor 2alpha kinase activity"/>
    <property type="evidence" value="ECO:0007669"/>
    <property type="project" value="TreeGrafter"/>
</dbReference>
<evidence type="ECO:0000256" key="5">
    <source>
        <dbReference type="ARBA" id="ARBA00037982"/>
    </source>
</evidence>
<dbReference type="Gene3D" id="1.10.510.10">
    <property type="entry name" value="Transferase(Phosphotransferase) domain 1"/>
    <property type="match status" value="1"/>
</dbReference>
<dbReference type="InterPro" id="IPR050339">
    <property type="entry name" value="CC_SR_Kinase"/>
</dbReference>
<feature type="binding site" evidence="6">
    <location>
        <position position="224"/>
    </location>
    <ligand>
        <name>ATP</name>
        <dbReference type="ChEBI" id="CHEBI:30616"/>
    </ligand>
</feature>
<keyword evidence="1" id="KW-0808">Transferase</keyword>
<proteinExistence type="inferred from homology"/>
<reference evidence="8" key="1">
    <citation type="journal article" date="2023" name="Mol. Biol. Evol.">
        <title>Third-Generation Sequencing Reveals the Adaptive Role of the Epigenome in Three Deep-Sea Polychaetes.</title>
        <authorList>
            <person name="Perez M."/>
            <person name="Aroh O."/>
            <person name="Sun Y."/>
            <person name="Lan Y."/>
            <person name="Juniper S.K."/>
            <person name="Young C.R."/>
            <person name="Angers B."/>
            <person name="Qian P.Y."/>
        </authorList>
    </citation>
    <scope>NUCLEOTIDE SEQUENCE</scope>
    <source>
        <strain evidence="8">P08H-3</strain>
    </source>
</reference>
<keyword evidence="4 6" id="KW-0067">ATP-binding</keyword>
<evidence type="ECO:0000259" key="7">
    <source>
        <dbReference type="PROSITE" id="PS50011"/>
    </source>
</evidence>
<gene>
    <name evidence="8" type="ORF">LSH36_224g00008</name>
</gene>
<dbReference type="AlphaFoldDB" id="A0AAD9N6I1"/>